<proteinExistence type="predicted"/>
<organism evidence="3 4">
    <name type="scientific">Favolaschia claudopus</name>
    <dbReference type="NCBI Taxonomy" id="2862362"/>
    <lineage>
        <taxon>Eukaryota</taxon>
        <taxon>Fungi</taxon>
        <taxon>Dikarya</taxon>
        <taxon>Basidiomycota</taxon>
        <taxon>Agaricomycotina</taxon>
        <taxon>Agaricomycetes</taxon>
        <taxon>Agaricomycetidae</taxon>
        <taxon>Agaricales</taxon>
        <taxon>Marasmiineae</taxon>
        <taxon>Mycenaceae</taxon>
        <taxon>Favolaschia</taxon>
    </lineage>
</organism>
<reference evidence="3 4" key="1">
    <citation type="journal article" date="2024" name="J Genomics">
        <title>Draft genome sequencing and assembly of Favolaschia claudopus CIRM-BRFM 2984 isolated from oak limbs.</title>
        <authorList>
            <person name="Navarro D."/>
            <person name="Drula E."/>
            <person name="Chaduli D."/>
            <person name="Cazenave R."/>
            <person name="Ahrendt S."/>
            <person name="Wang J."/>
            <person name="Lipzen A."/>
            <person name="Daum C."/>
            <person name="Barry K."/>
            <person name="Grigoriev I.V."/>
            <person name="Favel A."/>
            <person name="Rosso M.N."/>
            <person name="Martin F."/>
        </authorList>
    </citation>
    <scope>NUCLEOTIDE SEQUENCE [LARGE SCALE GENOMIC DNA]</scope>
    <source>
        <strain evidence="3 4">CIRM-BRFM 2984</strain>
    </source>
</reference>
<protein>
    <submittedName>
        <fullName evidence="3">Uncharacterized protein</fullName>
    </submittedName>
</protein>
<dbReference type="Proteomes" id="UP001362999">
    <property type="component" value="Unassembled WGS sequence"/>
</dbReference>
<sequence>MVTRRDTDSPLCTDPRSHSRGPLPQTRLLLEVPPPRVPPPAHLEAPAPAPRSSSPLLGAIPTLTPNETLQVQHNTLRRLPKLIPISVALGRAYDALDARARPSMTTMPTTLAAALTADSSSCPTYDVIQTTSDPLRTPHPHRRPPTPRSPRRPPHPRFRRSGYGCRERQATRDPRMRVPLHLHFVYDVVTALVIHAMPTLFSFNFNFSLASTLNFSTSSLKQLRFITAGYR</sequence>
<dbReference type="AlphaFoldDB" id="A0AAW0ADW6"/>
<keyword evidence="2" id="KW-1133">Transmembrane helix</keyword>
<feature type="compositionally biased region" description="Pro residues" evidence="1">
    <location>
        <begin position="32"/>
        <end position="41"/>
    </location>
</feature>
<gene>
    <name evidence="3" type="ORF">R3P38DRAFT_3213608</name>
</gene>
<keyword evidence="2" id="KW-0812">Transmembrane</keyword>
<evidence type="ECO:0000256" key="1">
    <source>
        <dbReference type="SAM" id="MobiDB-lite"/>
    </source>
</evidence>
<keyword evidence="4" id="KW-1185">Reference proteome</keyword>
<feature type="compositionally biased region" description="Low complexity" evidence="1">
    <location>
        <begin position="42"/>
        <end position="55"/>
    </location>
</feature>
<feature type="region of interest" description="Disordered" evidence="1">
    <location>
        <begin position="123"/>
        <end position="171"/>
    </location>
</feature>
<dbReference type="EMBL" id="JAWWNJ010000074">
    <property type="protein sequence ID" value="KAK7006865.1"/>
    <property type="molecule type" value="Genomic_DNA"/>
</dbReference>
<feature type="transmembrane region" description="Helical" evidence="2">
    <location>
        <begin position="184"/>
        <end position="205"/>
    </location>
</feature>
<evidence type="ECO:0000256" key="2">
    <source>
        <dbReference type="SAM" id="Phobius"/>
    </source>
</evidence>
<keyword evidence="2" id="KW-0472">Membrane</keyword>
<evidence type="ECO:0000313" key="4">
    <source>
        <dbReference type="Proteomes" id="UP001362999"/>
    </source>
</evidence>
<accession>A0AAW0ADW6</accession>
<comment type="caution">
    <text evidence="3">The sequence shown here is derived from an EMBL/GenBank/DDBJ whole genome shotgun (WGS) entry which is preliminary data.</text>
</comment>
<name>A0AAW0ADW6_9AGAR</name>
<feature type="region of interest" description="Disordered" evidence="1">
    <location>
        <begin position="1"/>
        <end position="58"/>
    </location>
</feature>
<feature type="compositionally biased region" description="Basic residues" evidence="1">
    <location>
        <begin position="138"/>
        <end position="160"/>
    </location>
</feature>
<evidence type="ECO:0000313" key="3">
    <source>
        <dbReference type="EMBL" id="KAK7006865.1"/>
    </source>
</evidence>